<sequence>MTSYIKAPSIRELAEPLAGLDSLGVFADLAAGRYASGFEARGASVEVKANHPDRADEIDRLLRLIDATPSMWD</sequence>
<dbReference type="AlphaFoldDB" id="A0A1H4VJC8"/>
<evidence type="ECO:0000313" key="2">
    <source>
        <dbReference type="Proteomes" id="UP000182241"/>
    </source>
</evidence>
<gene>
    <name evidence="1" type="ORF">SAMN04489793_3234</name>
</gene>
<dbReference type="STRING" id="57704.SAMN04489793_3234"/>
<dbReference type="RefSeq" id="WP_068742775.1">
    <property type="nucleotide sequence ID" value="NZ_FNSA01000003.1"/>
</dbReference>
<name>A0A1H4VJC8_TSUTY</name>
<proteinExistence type="predicted"/>
<protein>
    <submittedName>
        <fullName evidence="1">Uncharacterized protein</fullName>
    </submittedName>
</protein>
<accession>A0A1H4VJC8</accession>
<dbReference type="OrthoDB" id="4762828at2"/>
<organism evidence="1 2">
    <name type="scientific">Tsukamurella tyrosinosolvens</name>
    <dbReference type="NCBI Taxonomy" id="57704"/>
    <lineage>
        <taxon>Bacteria</taxon>
        <taxon>Bacillati</taxon>
        <taxon>Actinomycetota</taxon>
        <taxon>Actinomycetes</taxon>
        <taxon>Mycobacteriales</taxon>
        <taxon>Tsukamurellaceae</taxon>
        <taxon>Tsukamurella</taxon>
    </lineage>
</organism>
<reference evidence="2" key="1">
    <citation type="submission" date="2016-10" db="EMBL/GenBank/DDBJ databases">
        <authorList>
            <person name="Varghese N."/>
            <person name="Submissions S."/>
        </authorList>
    </citation>
    <scope>NUCLEOTIDE SEQUENCE [LARGE SCALE GENOMIC DNA]</scope>
    <source>
        <strain evidence="2">DSM 44234</strain>
    </source>
</reference>
<dbReference type="Proteomes" id="UP000182241">
    <property type="component" value="Unassembled WGS sequence"/>
</dbReference>
<keyword evidence="2" id="KW-1185">Reference proteome</keyword>
<dbReference type="EMBL" id="FNSA01000003">
    <property type="protein sequence ID" value="SEC80581.1"/>
    <property type="molecule type" value="Genomic_DNA"/>
</dbReference>
<evidence type="ECO:0000313" key="1">
    <source>
        <dbReference type="EMBL" id="SEC80581.1"/>
    </source>
</evidence>